<dbReference type="AlphaFoldDB" id="A0A1S1JC64"/>
<dbReference type="PANTHER" id="PTHR46260:SF3">
    <property type="entry name" value="RING-TYPE DOMAIN-CONTAINING PROTEIN"/>
    <property type="match status" value="1"/>
</dbReference>
<proteinExistence type="predicted"/>
<dbReference type="SUPFAM" id="SSF50965">
    <property type="entry name" value="Galactose oxidase, central domain"/>
    <property type="match status" value="1"/>
</dbReference>
<dbReference type="Pfam" id="PF24681">
    <property type="entry name" value="Kelch_KLHDC2_KLHL20_DRC7"/>
    <property type="match status" value="1"/>
</dbReference>
<reference evidence="3" key="2">
    <citation type="submission" date="2016-09" db="EMBL/GenBank/DDBJ databases">
        <authorList>
            <person name="Capua I."/>
            <person name="De Benedictis P."/>
            <person name="Joannis T."/>
            <person name="Lombin L.H."/>
            <person name="Cattoli G."/>
        </authorList>
    </citation>
    <scope>NUCLEOTIDE SEQUENCE [LARGE SCALE GENOMIC DNA]</scope>
    <source>
        <strain evidence="3">MSU</strain>
    </source>
</reference>
<dbReference type="RefSeq" id="WP_070905486.1">
    <property type="nucleotide sequence ID" value="NZ_MIKE01000001.1"/>
</dbReference>
<dbReference type="PANTHER" id="PTHR46260">
    <property type="entry name" value="RING-TYPE DOMAIN-CONTAINING PROTEIN"/>
    <property type="match status" value="1"/>
</dbReference>
<dbReference type="OrthoDB" id="996574at2"/>
<keyword evidence="1" id="KW-0880">Kelch repeat</keyword>
<name>A0A1S1JC64_9FLAO</name>
<gene>
    <name evidence="4" type="ORF">B0A71_09230</name>
    <name evidence="3" type="ORF">BHE19_20060</name>
</gene>
<organism evidence="3 5">
    <name type="scientific">Flavobacterium tructae</name>
    <dbReference type="NCBI Taxonomy" id="1114873"/>
    <lineage>
        <taxon>Bacteria</taxon>
        <taxon>Pseudomonadati</taxon>
        <taxon>Bacteroidota</taxon>
        <taxon>Flavobacteriia</taxon>
        <taxon>Flavobacteriales</taxon>
        <taxon>Flavobacteriaceae</taxon>
        <taxon>Flavobacterium</taxon>
    </lineage>
</organism>
<dbReference type="Proteomes" id="UP000180252">
    <property type="component" value="Unassembled WGS sequence"/>
</dbReference>
<dbReference type="EMBL" id="MUHG01000017">
    <property type="protein sequence ID" value="OXB19629.1"/>
    <property type="molecule type" value="Genomic_DNA"/>
</dbReference>
<dbReference type="STRING" id="1278819.BHE19_20060"/>
<dbReference type="InterPro" id="IPR011043">
    <property type="entry name" value="Gal_Oxase/kelch_b-propeller"/>
</dbReference>
<comment type="caution">
    <text evidence="3">The sequence shown here is derived from an EMBL/GenBank/DDBJ whole genome shotgun (WGS) entry which is preliminary data.</text>
</comment>
<protein>
    <submittedName>
        <fullName evidence="3">Galactose oxidase</fullName>
    </submittedName>
</protein>
<reference evidence="5" key="1">
    <citation type="submission" date="2016-09" db="EMBL/GenBank/DDBJ databases">
        <authorList>
            <person name="Chen S."/>
            <person name="Walker E."/>
        </authorList>
    </citation>
    <scope>NUCLEOTIDE SEQUENCE [LARGE SCALE GENOMIC DNA]</scope>
    <source>
        <strain evidence="5">MSU</strain>
    </source>
</reference>
<evidence type="ECO:0000256" key="2">
    <source>
        <dbReference type="ARBA" id="ARBA00022737"/>
    </source>
</evidence>
<evidence type="ECO:0000313" key="5">
    <source>
        <dbReference type="Proteomes" id="UP000180252"/>
    </source>
</evidence>
<reference evidence="4 6" key="3">
    <citation type="submission" date="2016-11" db="EMBL/GenBank/DDBJ databases">
        <title>Whole genomes of Flavobacteriaceae.</title>
        <authorList>
            <person name="Stine C."/>
            <person name="Li C."/>
            <person name="Tadesse D."/>
        </authorList>
    </citation>
    <scope>NUCLEOTIDE SEQUENCE [LARGE SCALE GENOMIC DNA]</scope>
    <source>
        <strain evidence="4 6">ATCC BAA-2541</strain>
    </source>
</reference>
<dbReference type="EMBL" id="MIKE01000001">
    <property type="protein sequence ID" value="OHT47348.1"/>
    <property type="molecule type" value="Genomic_DNA"/>
</dbReference>
<evidence type="ECO:0000256" key="1">
    <source>
        <dbReference type="ARBA" id="ARBA00022441"/>
    </source>
</evidence>
<evidence type="ECO:0000313" key="3">
    <source>
        <dbReference type="EMBL" id="OHT47348.1"/>
    </source>
</evidence>
<dbReference type="InterPro" id="IPR051746">
    <property type="entry name" value="Kelch_domain_containing_8"/>
</dbReference>
<accession>A0A1S1JC64</accession>
<dbReference type="Pfam" id="PF13715">
    <property type="entry name" value="CarbopepD_reg_2"/>
    <property type="match status" value="1"/>
</dbReference>
<dbReference type="Gene3D" id="2.120.10.80">
    <property type="entry name" value="Kelch-type beta propeller"/>
    <property type="match status" value="1"/>
</dbReference>
<dbReference type="Gene3D" id="2.60.40.1120">
    <property type="entry name" value="Carboxypeptidase-like, regulatory domain"/>
    <property type="match status" value="1"/>
</dbReference>
<keyword evidence="2" id="KW-0677">Repeat</keyword>
<dbReference type="SUPFAM" id="SSF49464">
    <property type="entry name" value="Carboxypeptidase regulatory domain-like"/>
    <property type="match status" value="1"/>
</dbReference>
<keyword evidence="6" id="KW-1185">Reference proteome</keyword>
<dbReference type="InterPro" id="IPR015915">
    <property type="entry name" value="Kelch-typ_b-propeller"/>
</dbReference>
<dbReference type="InterPro" id="IPR008969">
    <property type="entry name" value="CarboxyPept-like_regulatory"/>
</dbReference>
<dbReference type="Proteomes" id="UP000198319">
    <property type="component" value="Unassembled WGS sequence"/>
</dbReference>
<evidence type="ECO:0000313" key="4">
    <source>
        <dbReference type="EMBL" id="OXB19629.1"/>
    </source>
</evidence>
<sequence length="459" mass="52642">MKKLLLLFIFCPLLVIAQNIKGVVVSQKSSLPLEDTNILALSSKTRTITDENGKFSLKLLPEFKNEETIEFSHLGYKTIRISLSYLTKQNFTAVLEENVENLSGVTIATNSKLKTKISFNSLAPLKYPIFSFGSFLKDDKIYVSGGDAYSEIDQLAKVRAKKADPNFQDFLDEAQNTGKRHYKKHLSIYDIKNDTWEVQDIKLLPRAYHNIHFYNNLIYVLGGKKILVNKISSWEYLQDKIEVVDLDKKSIKTDKTNPHQAADFASFSYNDNIIVAGGSVKRDENDKKDFTDKMHLYNITSGYWYELPSMLTAKETAGILIDNKIYFIGGNNGKPLSQIETFDLTTEKWGFPGELFTPLERPAIAYNNNIIYFFEDRKIYTYELKTKQLKEFEIELESKRAAMYYYDNKLYIIGGRIDNSYSQVPSPKVYSVDINEFETTKPNKTKILSQEVSAAKPIE</sequence>
<evidence type="ECO:0000313" key="6">
    <source>
        <dbReference type="Proteomes" id="UP000198319"/>
    </source>
</evidence>